<dbReference type="GO" id="GO:0006891">
    <property type="term" value="P:intra-Golgi vesicle-mediated transport"/>
    <property type="evidence" value="ECO:0007669"/>
    <property type="project" value="TreeGrafter"/>
</dbReference>
<reference evidence="9" key="1">
    <citation type="submission" date="2022-08" db="EMBL/GenBank/DDBJ databases">
        <authorList>
            <consortium name="DOE Joint Genome Institute"/>
            <person name="Min B."/>
            <person name="Riley R."/>
            <person name="Sierra-Patev S."/>
            <person name="Naranjo-Ortiz M."/>
            <person name="Looney B."/>
            <person name="Konkel Z."/>
            <person name="Slot J.C."/>
            <person name="Sakamoto Y."/>
            <person name="Steenwyk J.L."/>
            <person name="Rokas A."/>
            <person name="Carro J."/>
            <person name="Camarero S."/>
            <person name="Ferreira P."/>
            <person name="Molpeceres G."/>
            <person name="Ruiz-Duenas F.J."/>
            <person name="Serrano A."/>
            <person name="Henrissat B."/>
            <person name="Drula E."/>
            <person name="Hughes K.W."/>
            <person name="Mata J.L."/>
            <person name="Ishikawa N.K."/>
            <person name="Vargas-Isla R."/>
            <person name="Ushijima S."/>
            <person name="Smith C.A."/>
            <person name="Ahrendt S."/>
            <person name="Andreopoulos W."/>
            <person name="He G."/>
            <person name="Labutti K."/>
            <person name="Lipzen A."/>
            <person name="Ng V."/>
            <person name="Sandor L."/>
            <person name="Barry K."/>
            <person name="Martinez A.T."/>
            <person name="Xiao Y."/>
            <person name="Gibbons J.G."/>
            <person name="Terashima K."/>
            <person name="Hibbett D.S."/>
            <person name="Grigoriev I.V."/>
        </authorList>
    </citation>
    <scope>NUCLEOTIDE SEQUENCE</scope>
    <source>
        <strain evidence="9">Sp2 HRB7682 ss15</strain>
    </source>
</reference>
<reference evidence="9" key="2">
    <citation type="journal article" date="2023" name="Proc. Natl. Acad. Sci. U.S.A.">
        <title>A global phylogenomic analysis of the shiitake genus Lentinula.</title>
        <authorList>
            <person name="Sierra-Patev S."/>
            <person name="Min B."/>
            <person name="Naranjo-Ortiz M."/>
            <person name="Looney B."/>
            <person name="Konkel Z."/>
            <person name="Slot J.C."/>
            <person name="Sakamoto Y."/>
            <person name="Steenwyk J.L."/>
            <person name="Rokas A."/>
            <person name="Carro J."/>
            <person name="Camarero S."/>
            <person name="Ferreira P."/>
            <person name="Molpeceres G."/>
            <person name="Ruiz-Duenas F.J."/>
            <person name="Serrano A."/>
            <person name="Henrissat B."/>
            <person name="Drula E."/>
            <person name="Hughes K.W."/>
            <person name="Mata J.L."/>
            <person name="Ishikawa N.K."/>
            <person name="Vargas-Isla R."/>
            <person name="Ushijima S."/>
            <person name="Smith C.A."/>
            <person name="Donoghue J."/>
            <person name="Ahrendt S."/>
            <person name="Andreopoulos W."/>
            <person name="He G."/>
            <person name="LaButti K."/>
            <person name="Lipzen A."/>
            <person name="Ng V."/>
            <person name="Riley R."/>
            <person name="Sandor L."/>
            <person name="Barry K."/>
            <person name="Martinez A.T."/>
            <person name="Xiao Y."/>
            <person name="Gibbons J.G."/>
            <person name="Terashima K."/>
            <person name="Grigoriev I.V."/>
            <person name="Hibbett D."/>
        </authorList>
    </citation>
    <scope>NUCLEOTIDE SEQUENCE</scope>
    <source>
        <strain evidence="9">Sp2 HRB7682 ss15</strain>
    </source>
</reference>
<accession>A0A9W9DHY9</accession>
<dbReference type="EMBL" id="JANVFS010000029">
    <property type="protein sequence ID" value="KAJ4471393.1"/>
    <property type="molecule type" value="Genomic_DNA"/>
</dbReference>
<evidence type="ECO:0000313" key="9">
    <source>
        <dbReference type="EMBL" id="KAJ4471393.1"/>
    </source>
</evidence>
<evidence type="ECO:0000256" key="4">
    <source>
        <dbReference type="ARBA" id="ARBA00022448"/>
    </source>
</evidence>
<dbReference type="InterPro" id="IPR007255">
    <property type="entry name" value="COG8"/>
</dbReference>
<dbReference type="Pfam" id="PF04124">
    <property type="entry name" value="Dor1"/>
    <property type="match status" value="1"/>
</dbReference>
<dbReference type="PANTHER" id="PTHR21311:SF0">
    <property type="entry name" value="CONSERVED OLIGOMERIC GOLGI COMPLEX SUBUNIT 8"/>
    <property type="match status" value="1"/>
</dbReference>
<evidence type="ECO:0000256" key="3">
    <source>
        <dbReference type="ARBA" id="ARBA00020983"/>
    </source>
</evidence>
<gene>
    <name evidence="9" type="ORF">C8J55DRAFT_521553</name>
</gene>
<evidence type="ECO:0000256" key="2">
    <source>
        <dbReference type="ARBA" id="ARBA00006419"/>
    </source>
</evidence>
<dbReference type="AlphaFoldDB" id="A0A9W9DHY9"/>
<name>A0A9W9DHY9_9AGAR</name>
<keyword evidence="6" id="KW-0333">Golgi apparatus</keyword>
<protein>
    <recommendedName>
        <fullName evidence="3">Conserved oligomeric Golgi complex subunit 8</fullName>
    </recommendedName>
    <alternativeName>
        <fullName evidence="8">Component of oligomeric Golgi complex 8</fullName>
    </alternativeName>
</protein>
<evidence type="ECO:0000256" key="8">
    <source>
        <dbReference type="ARBA" id="ARBA00031347"/>
    </source>
</evidence>
<keyword evidence="7" id="KW-0472">Membrane</keyword>
<comment type="subcellular location">
    <subcellularLocation>
        <location evidence="1">Golgi apparatus membrane</location>
        <topology evidence="1">Peripheral membrane protein</topology>
    </subcellularLocation>
</comment>
<keyword evidence="5" id="KW-0653">Protein transport</keyword>
<sequence>MSETLSELLNVPNTTYLEHLTSLDLEALLSEPGVLRTQSHHLASSLTSLTHASYPNFVSLYSSTSDLTTSLSQISSSLDALLNESLPALESSVYSWNTETASVLATRRKTLTVLETHDKLRELLDIPLLINTCARNAYFSEALSLAAHARRLVAVHSSPPLILTSILAEVDVAMNHMLISLLTMLHEPNKKLPVLWKAVNFLRKMEGAFRGEDEIALAFLSGREQCLKGSLENLRRDIIRIAALEGELSTRDKDDLVKYLGKYIGLWREGVYDLITQYESIFLANIQEDNVLSPKLHALLQIYVSHAFKTHLMPLFDSSQHSKEPPITSLPITALPSLVTQLTYCAAALGRVGADFRSCVARCVSDAVVQIFSREIVLVEKHFISQFPRDIYSNKGKDVSLPSSKRANKLVAPSMWLLKQENLGATDLTISPSSTLNPTPPFHTPPSLLTSFTPLAVHANEVIEVLNGLRACAPLSVATGYEYFSTTEANTNVANSLPDILENSLVREGQTIFDYVKAVFEVEELSEVDSGNSTELSRESVLALAFARAFFEAWTPWVSNALAVGVFGLAEIRLQPKGMKEGSNSELVRLLENWQRWAQDASTSNASSVA</sequence>
<dbReference type="GO" id="GO:0017119">
    <property type="term" value="C:Golgi transport complex"/>
    <property type="evidence" value="ECO:0007669"/>
    <property type="project" value="InterPro"/>
</dbReference>
<evidence type="ECO:0000256" key="5">
    <source>
        <dbReference type="ARBA" id="ARBA00022927"/>
    </source>
</evidence>
<organism evidence="9 10">
    <name type="scientific">Lentinula lateritia</name>
    <dbReference type="NCBI Taxonomy" id="40482"/>
    <lineage>
        <taxon>Eukaryota</taxon>
        <taxon>Fungi</taxon>
        <taxon>Dikarya</taxon>
        <taxon>Basidiomycota</taxon>
        <taxon>Agaricomycotina</taxon>
        <taxon>Agaricomycetes</taxon>
        <taxon>Agaricomycetidae</taxon>
        <taxon>Agaricales</taxon>
        <taxon>Marasmiineae</taxon>
        <taxon>Omphalotaceae</taxon>
        <taxon>Lentinula</taxon>
    </lineage>
</organism>
<evidence type="ECO:0000256" key="7">
    <source>
        <dbReference type="ARBA" id="ARBA00023136"/>
    </source>
</evidence>
<dbReference type="Proteomes" id="UP001150238">
    <property type="component" value="Unassembled WGS sequence"/>
</dbReference>
<evidence type="ECO:0000256" key="6">
    <source>
        <dbReference type="ARBA" id="ARBA00023034"/>
    </source>
</evidence>
<dbReference type="SUPFAM" id="SSF74788">
    <property type="entry name" value="Cullin repeat-like"/>
    <property type="match status" value="1"/>
</dbReference>
<evidence type="ECO:0000256" key="1">
    <source>
        <dbReference type="ARBA" id="ARBA00004395"/>
    </source>
</evidence>
<dbReference type="InterPro" id="IPR016159">
    <property type="entry name" value="Cullin_repeat-like_dom_sf"/>
</dbReference>
<dbReference type="PANTHER" id="PTHR21311">
    <property type="entry name" value="CONSERVED OLIGOMERIC GOLGI COMPLEX COMPONENT 8"/>
    <property type="match status" value="1"/>
</dbReference>
<evidence type="ECO:0000313" key="10">
    <source>
        <dbReference type="Proteomes" id="UP001150238"/>
    </source>
</evidence>
<comment type="similarity">
    <text evidence="2">Belongs to the COG8 family.</text>
</comment>
<proteinExistence type="inferred from homology"/>
<dbReference type="GO" id="GO:0000139">
    <property type="term" value="C:Golgi membrane"/>
    <property type="evidence" value="ECO:0007669"/>
    <property type="project" value="UniProtKB-SubCell"/>
</dbReference>
<dbReference type="GO" id="GO:0015031">
    <property type="term" value="P:protein transport"/>
    <property type="evidence" value="ECO:0007669"/>
    <property type="project" value="UniProtKB-KW"/>
</dbReference>
<keyword evidence="4" id="KW-0813">Transport</keyword>
<comment type="caution">
    <text evidence="9">The sequence shown here is derived from an EMBL/GenBank/DDBJ whole genome shotgun (WGS) entry which is preliminary data.</text>
</comment>